<dbReference type="InterPro" id="IPR042203">
    <property type="entry name" value="Leu/Phe-tRNA_Trfase_C"/>
</dbReference>
<evidence type="ECO:0008006" key="6">
    <source>
        <dbReference type="Google" id="ProtNLM"/>
    </source>
</evidence>
<dbReference type="InterPro" id="IPR004616">
    <property type="entry name" value="Leu/Phe-tRNA_Trfase"/>
</dbReference>
<sequence>MQDKIYYLSKELFEDDFYFKEVICKNTKNNYYWSDEWSEEFYIKLAQLGFISTTYDTKDGLVLLPELQLDYAVLDFKELHISKKVKKLLDSDKYIFTKNTQFHNVLESIDKLHKYNWLKGKYKDILMSLYASNEDRDDFEIMSFEVLCSSTKKLVAGEVGYKTGGIYTSLSGFSLRDKEYNNFGNLQMVLLAQYLEKNGYLFWNLGHPHMEYKKKLGAKVYSRDEFLKRFIHMSEK</sequence>
<protein>
    <recommendedName>
        <fullName evidence="6">Leucyl/phenylalanyl-tRNA--protein transferase</fullName>
    </recommendedName>
</protein>
<dbReference type="EMBL" id="CP043617">
    <property type="protein sequence ID" value="QFR49080.1"/>
    <property type="molecule type" value="Genomic_DNA"/>
</dbReference>
<dbReference type="Proteomes" id="UP000326944">
    <property type="component" value="Chromosome"/>
</dbReference>
<dbReference type="InterPro" id="IPR016181">
    <property type="entry name" value="Acyl_CoA_acyltransferase"/>
</dbReference>
<reference evidence="4 5" key="1">
    <citation type="submission" date="2019-09" db="EMBL/GenBank/DDBJ databases">
        <title>Sulfurimonas gotlandica sp. nov., a chemoautotrophic and psychrotolerant epsilonproteobacterium isolated from a pelagic redoxcline, and an emended description of the genus Sulfurimonas.</title>
        <authorList>
            <person name="Wang S."/>
            <person name="Jiang L."/>
            <person name="Shao S."/>
        </authorList>
    </citation>
    <scope>NUCLEOTIDE SEQUENCE [LARGE SCALE GENOMIC DNA]</scope>
    <source>
        <strain evidence="4 5">GYSZ_1</strain>
    </source>
</reference>
<keyword evidence="3" id="KW-0012">Acyltransferase</keyword>
<keyword evidence="1" id="KW-0963">Cytoplasm</keyword>
<organism evidence="4 5">
    <name type="scientific">Sulfurimonas lithotrophica</name>
    <dbReference type="NCBI Taxonomy" id="2590022"/>
    <lineage>
        <taxon>Bacteria</taxon>
        <taxon>Pseudomonadati</taxon>
        <taxon>Campylobacterota</taxon>
        <taxon>Epsilonproteobacteria</taxon>
        <taxon>Campylobacterales</taxon>
        <taxon>Sulfurimonadaceae</taxon>
        <taxon>Sulfurimonas</taxon>
    </lineage>
</organism>
<keyword evidence="2" id="KW-0808">Transferase</keyword>
<dbReference type="Pfam" id="PF03588">
    <property type="entry name" value="Leu_Phe_trans"/>
    <property type="match status" value="1"/>
</dbReference>
<dbReference type="Gene3D" id="3.40.630.70">
    <property type="entry name" value="Leucyl/phenylalanyl-tRNA-protein transferase, C-terminal domain"/>
    <property type="match status" value="1"/>
</dbReference>
<dbReference type="KEGG" id="sulg:FJR48_04805"/>
<evidence type="ECO:0000313" key="4">
    <source>
        <dbReference type="EMBL" id="QFR49080.1"/>
    </source>
</evidence>
<dbReference type="OrthoDB" id="570538at2"/>
<evidence type="ECO:0000256" key="1">
    <source>
        <dbReference type="ARBA" id="ARBA00022490"/>
    </source>
</evidence>
<keyword evidence="5" id="KW-1185">Reference proteome</keyword>
<accession>A0A5P8P0F1</accession>
<evidence type="ECO:0000256" key="2">
    <source>
        <dbReference type="ARBA" id="ARBA00022679"/>
    </source>
</evidence>
<dbReference type="PANTHER" id="PTHR30098:SF2">
    <property type="entry name" value="LEUCYL_PHENYLALANYL-TRNA--PROTEIN TRANSFERASE"/>
    <property type="match status" value="1"/>
</dbReference>
<dbReference type="RefSeq" id="WP_152307023.1">
    <property type="nucleotide sequence ID" value="NZ_CP043617.1"/>
</dbReference>
<proteinExistence type="predicted"/>
<dbReference type="AlphaFoldDB" id="A0A5P8P0F1"/>
<evidence type="ECO:0000313" key="5">
    <source>
        <dbReference type="Proteomes" id="UP000326944"/>
    </source>
</evidence>
<dbReference type="PANTHER" id="PTHR30098">
    <property type="entry name" value="LEUCYL/PHENYLALANYL-TRNA--PROTEIN TRANSFERASE"/>
    <property type="match status" value="1"/>
</dbReference>
<dbReference type="SUPFAM" id="SSF55729">
    <property type="entry name" value="Acyl-CoA N-acyltransferases (Nat)"/>
    <property type="match status" value="1"/>
</dbReference>
<dbReference type="GO" id="GO:0008914">
    <property type="term" value="F:leucyl-tRNA--protein transferase activity"/>
    <property type="evidence" value="ECO:0007669"/>
    <property type="project" value="InterPro"/>
</dbReference>
<dbReference type="GO" id="GO:0030163">
    <property type="term" value="P:protein catabolic process"/>
    <property type="evidence" value="ECO:0007669"/>
    <property type="project" value="InterPro"/>
</dbReference>
<gene>
    <name evidence="4" type="ORF">FJR48_04805</name>
</gene>
<evidence type="ECO:0000256" key="3">
    <source>
        <dbReference type="ARBA" id="ARBA00023315"/>
    </source>
</evidence>
<dbReference type="GO" id="GO:0005737">
    <property type="term" value="C:cytoplasm"/>
    <property type="evidence" value="ECO:0007669"/>
    <property type="project" value="TreeGrafter"/>
</dbReference>
<name>A0A5P8P0F1_9BACT</name>